<dbReference type="PANTHER" id="PTHR45663:SF11">
    <property type="entry name" value="GEO12009P1"/>
    <property type="match status" value="1"/>
</dbReference>
<dbReference type="GeneID" id="39847425"/>
<dbReference type="AlphaFoldDB" id="A0A4D6HCG9"/>
<dbReference type="SUPFAM" id="SSF52833">
    <property type="entry name" value="Thioredoxin-like"/>
    <property type="match status" value="1"/>
</dbReference>
<name>A0A4D6HCG9_9EURY</name>
<evidence type="ECO:0000259" key="1">
    <source>
        <dbReference type="PROSITE" id="PS51352"/>
    </source>
</evidence>
<accession>A0A4D6HCG9</accession>
<dbReference type="PROSITE" id="PS51352">
    <property type="entry name" value="THIOREDOXIN_2"/>
    <property type="match status" value="1"/>
</dbReference>
<dbReference type="Proteomes" id="UP000296706">
    <property type="component" value="Chromosome"/>
</dbReference>
<dbReference type="InterPro" id="IPR036249">
    <property type="entry name" value="Thioredoxin-like_sf"/>
</dbReference>
<dbReference type="EMBL" id="CP031310">
    <property type="protein sequence ID" value="QCC50848.1"/>
    <property type="molecule type" value="Genomic_DNA"/>
</dbReference>
<keyword evidence="3" id="KW-1185">Reference proteome</keyword>
<protein>
    <submittedName>
        <fullName evidence="2">Thioredoxin</fullName>
    </submittedName>
</protein>
<evidence type="ECO:0000313" key="2">
    <source>
        <dbReference type="EMBL" id="QCC50848.1"/>
    </source>
</evidence>
<organism evidence="2 3">
    <name type="scientific">Halapricum salinum</name>
    <dbReference type="NCBI Taxonomy" id="1457250"/>
    <lineage>
        <taxon>Archaea</taxon>
        <taxon>Methanobacteriati</taxon>
        <taxon>Methanobacteriota</taxon>
        <taxon>Stenosarchaea group</taxon>
        <taxon>Halobacteria</taxon>
        <taxon>Halobacteriales</taxon>
        <taxon>Haloarculaceae</taxon>
        <taxon>Halapricum</taxon>
    </lineage>
</organism>
<sequence>MSSTPSFDPDQPPERPVDLADSEALDSLVETYPRVLVEFYTDGCGICASMEPILGGLARSGVVVGTINPRNDPPLIDQFDIASVPTFVLFVDGEPVDRLSDGFVPSEELQDFATT</sequence>
<dbReference type="InterPro" id="IPR013766">
    <property type="entry name" value="Thioredoxin_domain"/>
</dbReference>
<evidence type="ECO:0000313" key="3">
    <source>
        <dbReference type="Proteomes" id="UP000296706"/>
    </source>
</evidence>
<reference evidence="2 3" key="1">
    <citation type="journal article" date="2019" name="Nat. Commun.">
        <title>A new type of DNA phosphorothioation-based antiviral system in archaea.</title>
        <authorList>
            <person name="Xiong L."/>
            <person name="Liu S."/>
            <person name="Chen S."/>
            <person name="Xiao Y."/>
            <person name="Zhu B."/>
            <person name="Gao Y."/>
            <person name="Zhang Y."/>
            <person name="Chen B."/>
            <person name="Luo J."/>
            <person name="Deng Z."/>
            <person name="Chen X."/>
            <person name="Wang L."/>
            <person name="Chen S."/>
        </authorList>
    </citation>
    <scope>NUCLEOTIDE SEQUENCE [LARGE SCALE GENOMIC DNA]</scope>
    <source>
        <strain evidence="2 3">CBA1105</strain>
    </source>
</reference>
<dbReference type="RefSeq" id="WP_049995594.1">
    <property type="nucleotide sequence ID" value="NZ_CP031310.1"/>
</dbReference>
<feature type="domain" description="Thioredoxin" evidence="1">
    <location>
        <begin position="6"/>
        <end position="115"/>
    </location>
</feature>
<dbReference type="PANTHER" id="PTHR45663">
    <property type="entry name" value="GEO12009P1"/>
    <property type="match status" value="1"/>
</dbReference>
<dbReference type="OrthoDB" id="35385at2157"/>
<dbReference type="STRING" id="1457250.GCA_000755225_00261"/>
<proteinExistence type="predicted"/>
<dbReference type="Gene3D" id="3.40.30.10">
    <property type="entry name" value="Glutaredoxin"/>
    <property type="match status" value="1"/>
</dbReference>
<dbReference type="GO" id="GO:0015035">
    <property type="term" value="F:protein-disulfide reductase activity"/>
    <property type="evidence" value="ECO:0007669"/>
    <property type="project" value="TreeGrafter"/>
</dbReference>
<dbReference type="CDD" id="cd02947">
    <property type="entry name" value="TRX_family"/>
    <property type="match status" value="1"/>
</dbReference>
<dbReference type="GO" id="GO:0005737">
    <property type="term" value="C:cytoplasm"/>
    <property type="evidence" value="ECO:0007669"/>
    <property type="project" value="TreeGrafter"/>
</dbReference>
<dbReference type="Pfam" id="PF00085">
    <property type="entry name" value="Thioredoxin"/>
    <property type="match status" value="1"/>
</dbReference>
<dbReference type="KEGG" id="hsn:DV733_06135"/>
<gene>
    <name evidence="2" type="ORF">DV733_06135</name>
</gene>